<dbReference type="SMART" id="SM00347">
    <property type="entry name" value="HTH_MARR"/>
    <property type="match status" value="1"/>
</dbReference>
<evidence type="ECO:0000256" key="2">
    <source>
        <dbReference type="ARBA" id="ARBA00022490"/>
    </source>
</evidence>
<dbReference type="GO" id="GO:0003700">
    <property type="term" value="F:DNA-binding transcription factor activity"/>
    <property type="evidence" value="ECO:0007669"/>
    <property type="project" value="InterPro"/>
</dbReference>
<dbReference type="GO" id="GO:0003677">
    <property type="term" value="F:DNA binding"/>
    <property type="evidence" value="ECO:0007669"/>
    <property type="project" value="UniProtKB-KW"/>
</dbReference>
<dbReference type="Proteomes" id="UP000246073">
    <property type="component" value="Unassembled WGS sequence"/>
</dbReference>
<reference evidence="8" key="1">
    <citation type="submission" date="2017-12" db="EMBL/GenBank/DDBJ databases">
        <authorList>
            <person name="Diaz M."/>
        </authorList>
    </citation>
    <scope>NUCLEOTIDE SEQUENCE [LARGE SCALE GENOMIC DNA]</scope>
    <source>
        <strain evidence="8">FI11154</strain>
    </source>
</reference>
<keyword evidence="5" id="KW-0804">Transcription</keyword>
<dbReference type="GO" id="GO:0005737">
    <property type="term" value="C:cytoplasm"/>
    <property type="evidence" value="ECO:0007669"/>
    <property type="project" value="UniProtKB-SubCell"/>
</dbReference>
<name>A0A2P9HHT0_9HYPH</name>
<dbReference type="GO" id="GO:0006950">
    <property type="term" value="P:response to stress"/>
    <property type="evidence" value="ECO:0007669"/>
    <property type="project" value="TreeGrafter"/>
</dbReference>
<dbReference type="PANTHER" id="PTHR33164">
    <property type="entry name" value="TRANSCRIPTIONAL REGULATOR, MARR FAMILY"/>
    <property type="match status" value="1"/>
</dbReference>
<dbReference type="SUPFAM" id="SSF46785">
    <property type="entry name" value="Winged helix' DNA-binding domain"/>
    <property type="match status" value="1"/>
</dbReference>
<gene>
    <name evidence="7" type="ORF">OHAE_3272</name>
</gene>
<dbReference type="PROSITE" id="PS50995">
    <property type="entry name" value="HTH_MARR_2"/>
    <property type="match status" value="1"/>
</dbReference>
<dbReference type="InterPro" id="IPR036388">
    <property type="entry name" value="WH-like_DNA-bd_sf"/>
</dbReference>
<dbReference type="FunFam" id="1.10.10.10:FF:000163">
    <property type="entry name" value="MarR family transcriptional regulator"/>
    <property type="match status" value="1"/>
</dbReference>
<dbReference type="InterPro" id="IPR055166">
    <property type="entry name" value="Transc_reg_Sar_Rot_HTH"/>
</dbReference>
<evidence type="ECO:0000313" key="8">
    <source>
        <dbReference type="Proteomes" id="UP000246073"/>
    </source>
</evidence>
<sequence>MQLRMIYGMKDMRWNSARRNWRMTQDSFLKLSNMLCFAIYSTANALTRAYQPILSKLDLTYPQFLVMLVLWEKDDQTVSEIGAKLHLDSGTLTPLLKRLETAGRITRRRDPQDERQVRITLTDEGLMLREAAESVPDQILCALGHPVDELKDLRSRLLDIRGNLADSVER</sequence>
<feature type="domain" description="HTH marR-type" evidence="6">
    <location>
        <begin position="32"/>
        <end position="162"/>
    </location>
</feature>
<evidence type="ECO:0000259" key="6">
    <source>
        <dbReference type="PROSITE" id="PS50995"/>
    </source>
</evidence>
<evidence type="ECO:0000256" key="5">
    <source>
        <dbReference type="ARBA" id="ARBA00023163"/>
    </source>
</evidence>
<dbReference type="InterPro" id="IPR039422">
    <property type="entry name" value="MarR/SlyA-like"/>
</dbReference>
<dbReference type="InterPro" id="IPR000835">
    <property type="entry name" value="HTH_MarR-typ"/>
</dbReference>
<dbReference type="PRINTS" id="PR00598">
    <property type="entry name" value="HTHMARR"/>
</dbReference>
<keyword evidence="2" id="KW-0963">Cytoplasm</keyword>
<evidence type="ECO:0000256" key="4">
    <source>
        <dbReference type="ARBA" id="ARBA00023125"/>
    </source>
</evidence>
<keyword evidence="3" id="KW-0805">Transcription regulation</keyword>
<dbReference type="AlphaFoldDB" id="A0A2P9HHT0"/>
<evidence type="ECO:0000256" key="1">
    <source>
        <dbReference type="ARBA" id="ARBA00004496"/>
    </source>
</evidence>
<accession>A0A2P9HHT0</accession>
<dbReference type="InterPro" id="IPR036390">
    <property type="entry name" value="WH_DNA-bd_sf"/>
</dbReference>
<dbReference type="Gene3D" id="1.10.10.10">
    <property type="entry name" value="Winged helix-like DNA-binding domain superfamily/Winged helix DNA-binding domain"/>
    <property type="match status" value="1"/>
</dbReference>
<dbReference type="Pfam" id="PF22381">
    <property type="entry name" value="Staph_reg_Sar_Rot"/>
    <property type="match status" value="1"/>
</dbReference>
<evidence type="ECO:0000313" key="7">
    <source>
        <dbReference type="EMBL" id="SPL63340.1"/>
    </source>
</evidence>
<dbReference type="EMBL" id="OOFM01000004">
    <property type="protein sequence ID" value="SPL63340.1"/>
    <property type="molecule type" value="Genomic_DNA"/>
</dbReference>
<evidence type="ECO:0000256" key="3">
    <source>
        <dbReference type="ARBA" id="ARBA00023015"/>
    </source>
</evidence>
<proteinExistence type="predicted"/>
<organism evidence="7 8">
    <name type="scientific">Ochrobactrum soli</name>
    <dbReference type="NCBI Taxonomy" id="2448455"/>
    <lineage>
        <taxon>Bacteria</taxon>
        <taxon>Pseudomonadati</taxon>
        <taxon>Pseudomonadota</taxon>
        <taxon>Alphaproteobacteria</taxon>
        <taxon>Hyphomicrobiales</taxon>
        <taxon>Brucellaceae</taxon>
        <taxon>Brucella/Ochrobactrum group</taxon>
        <taxon>Ochrobactrum</taxon>
    </lineage>
</organism>
<dbReference type="PANTHER" id="PTHR33164:SF5">
    <property type="entry name" value="ORGANIC HYDROPEROXIDE RESISTANCE TRANSCRIPTIONAL REGULATOR"/>
    <property type="match status" value="1"/>
</dbReference>
<keyword evidence="4" id="KW-0238">DNA-binding</keyword>
<comment type="subcellular location">
    <subcellularLocation>
        <location evidence="1">Cytoplasm</location>
    </subcellularLocation>
</comment>
<protein>
    <submittedName>
        <fullName evidence="7">Organic hydroperoxide resistance transcriptional regulator</fullName>
    </submittedName>
</protein>